<dbReference type="InterPro" id="IPR010987">
    <property type="entry name" value="Glutathione-S-Trfase_C-like"/>
</dbReference>
<dbReference type="OrthoDB" id="202840at2759"/>
<dbReference type="InterPro" id="IPR036282">
    <property type="entry name" value="Glutathione-S-Trfase_C_sf"/>
</dbReference>
<dbReference type="Gene3D" id="3.40.30.10">
    <property type="entry name" value="Glutaredoxin"/>
    <property type="match status" value="1"/>
</dbReference>
<dbReference type="KEGG" id="cput:CONPUDRAFT_131651"/>
<evidence type="ECO:0000259" key="1">
    <source>
        <dbReference type="PROSITE" id="PS50404"/>
    </source>
</evidence>
<dbReference type="Gene3D" id="1.20.1050.10">
    <property type="match status" value="1"/>
</dbReference>
<dbReference type="InterPro" id="IPR040079">
    <property type="entry name" value="Glutathione_S-Trfase"/>
</dbReference>
<dbReference type="PANTHER" id="PTHR43968">
    <property type="match status" value="1"/>
</dbReference>
<dbReference type="GeneID" id="19200358"/>
<comment type="caution">
    <text evidence="3">The sequence shown here is derived from an EMBL/GenBank/DDBJ whole genome shotgun (WGS) entry which is preliminary data.</text>
</comment>
<keyword evidence="4" id="KW-1185">Reference proteome</keyword>
<dbReference type="SFLD" id="SFLDS00019">
    <property type="entry name" value="Glutathione_Transferase_(cytos"/>
    <property type="match status" value="1"/>
</dbReference>
<sequence length="242" mass="27163">MSNQITHYGNKISVFAQRTNIALHEVNAQYTHCEVDFENKPEWLFKANPATAQIPAITYGGPVVPFDQPSPESAKITESIVILEFLADLFPSSDLLPADPVERAQVRFFISTLDTKFWPVMLAWMRGAPPNDMVDGAKALQALLSQEGKGPYAVGDKFTIADAAFAPMWARFRLITERDIGVEAFGKEQHISSAIRLLGVPELAKFRAYANRLLERPSVKATWYPEDCNEYLTRKAARFIKK</sequence>
<evidence type="ECO:0000259" key="2">
    <source>
        <dbReference type="PROSITE" id="PS50405"/>
    </source>
</evidence>
<dbReference type="GO" id="GO:0016740">
    <property type="term" value="F:transferase activity"/>
    <property type="evidence" value="ECO:0007669"/>
    <property type="project" value="UniProtKB-KW"/>
</dbReference>
<dbReference type="RefSeq" id="XP_007774139.1">
    <property type="nucleotide sequence ID" value="XM_007775949.1"/>
</dbReference>
<reference evidence="4" key="1">
    <citation type="journal article" date="2012" name="Science">
        <title>The Paleozoic origin of enzymatic lignin decomposition reconstructed from 31 fungal genomes.</title>
        <authorList>
            <person name="Floudas D."/>
            <person name="Binder M."/>
            <person name="Riley R."/>
            <person name="Barry K."/>
            <person name="Blanchette R.A."/>
            <person name="Henrissat B."/>
            <person name="Martinez A.T."/>
            <person name="Otillar R."/>
            <person name="Spatafora J.W."/>
            <person name="Yadav J.S."/>
            <person name="Aerts A."/>
            <person name="Benoit I."/>
            <person name="Boyd A."/>
            <person name="Carlson A."/>
            <person name="Copeland A."/>
            <person name="Coutinho P.M."/>
            <person name="de Vries R.P."/>
            <person name="Ferreira P."/>
            <person name="Findley K."/>
            <person name="Foster B."/>
            <person name="Gaskell J."/>
            <person name="Glotzer D."/>
            <person name="Gorecki P."/>
            <person name="Heitman J."/>
            <person name="Hesse C."/>
            <person name="Hori C."/>
            <person name="Igarashi K."/>
            <person name="Jurgens J.A."/>
            <person name="Kallen N."/>
            <person name="Kersten P."/>
            <person name="Kohler A."/>
            <person name="Kuees U."/>
            <person name="Kumar T.K.A."/>
            <person name="Kuo A."/>
            <person name="LaButti K."/>
            <person name="Larrondo L.F."/>
            <person name="Lindquist E."/>
            <person name="Ling A."/>
            <person name="Lombard V."/>
            <person name="Lucas S."/>
            <person name="Lundell T."/>
            <person name="Martin R."/>
            <person name="McLaughlin D.J."/>
            <person name="Morgenstern I."/>
            <person name="Morin E."/>
            <person name="Murat C."/>
            <person name="Nagy L.G."/>
            <person name="Nolan M."/>
            <person name="Ohm R.A."/>
            <person name="Patyshakuliyeva A."/>
            <person name="Rokas A."/>
            <person name="Ruiz-Duenas F.J."/>
            <person name="Sabat G."/>
            <person name="Salamov A."/>
            <person name="Samejima M."/>
            <person name="Schmutz J."/>
            <person name="Slot J.C."/>
            <person name="St John F."/>
            <person name="Stenlid J."/>
            <person name="Sun H."/>
            <person name="Sun S."/>
            <person name="Syed K."/>
            <person name="Tsang A."/>
            <person name="Wiebenga A."/>
            <person name="Young D."/>
            <person name="Pisabarro A."/>
            <person name="Eastwood D.C."/>
            <person name="Martin F."/>
            <person name="Cullen D."/>
            <person name="Grigoriev I.V."/>
            <person name="Hibbett D.S."/>
        </authorList>
    </citation>
    <scope>NUCLEOTIDE SEQUENCE [LARGE SCALE GENOMIC DNA]</scope>
    <source>
        <strain evidence="4">RWD-64-598 SS2</strain>
    </source>
</reference>
<dbReference type="InterPro" id="IPR050983">
    <property type="entry name" value="GST_Omega/HSP26"/>
</dbReference>
<dbReference type="SUPFAM" id="SSF47616">
    <property type="entry name" value="GST C-terminal domain-like"/>
    <property type="match status" value="1"/>
</dbReference>
<name>A0A5M3M9D3_CONPW</name>
<dbReference type="InterPro" id="IPR036249">
    <property type="entry name" value="Thioredoxin-like_sf"/>
</dbReference>
<dbReference type="AlphaFoldDB" id="A0A5M3M9D3"/>
<dbReference type="EMBL" id="JH711588">
    <property type="protein sequence ID" value="EIW75410.1"/>
    <property type="molecule type" value="Genomic_DNA"/>
</dbReference>
<dbReference type="SUPFAM" id="SSF52833">
    <property type="entry name" value="Thioredoxin-like"/>
    <property type="match status" value="1"/>
</dbReference>
<organism evidence="3 4">
    <name type="scientific">Coniophora puteana (strain RWD-64-598)</name>
    <name type="common">Brown rot fungus</name>
    <dbReference type="NCBI Taxonomy" id="741705"/>
    <lineage>
        <taxon>Eukaryota</taxon>
        <taxon>Fungi</taxon>
        <taxon>Dikarya</taxon>
        <taxon>Basidiomycota</taxon>
        <taxon>Agaricomycotina</taxon>
        <taxon>Agaricomycetes</taxon>
        <taxon>Agaricomycetidae</taxon>
        <taxon>Boletales</taxon>
        <taxon>Coniophorineae</taxon>
        <taxon>Coniophoraceae</taxon>
        <taxon>Coniophora</taxon>
    </lineage>
</organism>
<gene>
    <name evidence="3" type="ORF">CONPUDRAFT_131651</name>
</gene>
<dbReference type="Pfam" id="PF13410">
    <property type="entry name" value="GST_C_2"/>
    <property type="match status" value="1"/>
</dbReference>
<evidence type="ECO:0000313" key="3">
    <source>
        <dbReference type="EMBL" id="EIW75410.1"/>
    </source>
</evidence>
<dbReference type="PANTHER" id="PTHR43968:SF6">
    <property type="entry name" value="GLUTATHIONE S-TRANSFERASE OMEGA"/>
    <property type="match status" value="1"/>
</dbReference>
<proteinExistence type="predicted"/>
<protein>
    <submittedName>
        <fullName evidence="3">Glutathione S-transferase C-terminal-like protein</fullName>
    </submittedName>
</protein>
<dbReference type="GO" id="GO:0005737">
    <property type="term" value="C:cytoplasm"/>
    <property type="evidence" value="ECO:0007669"/>
    <property type="project" value="TreeGrafter"/>
</dbReference>
<feature type="domain" description="GST N-terminal" evidence="1">
    <location>
        <begin position="3"/>
        <end position="94"/>
    </location>
</feature>
<feature type="domain" description="GST C-terminal" evidence="2">
    <location>
        <begin position="99"/>
        <end position="239"/>
    </location>
</feature>
<evidence type="ECO:0000313" key="4">
    <source>
        <dbReference type="Proteomes" id="UP000053558"/>
    </source>
</evidence>
<dbReference type="SFLD" id="SFLDG00358">
    <property type="entry name" value="Main_(cytGST)"/>
    <property type="match status" value="1"/>
</dbReference>
<dbReference type="PROSITE" id="PS50405">
    <property type="entry name" value="GST_CTER"/>
    <property type="match status" value="1"/>
</dbReference>
<accession>A0A5M3M9D3</accession>
<dbReference type="CDD" id="cd00570">
    <property type="entry name" value="GST_N_family"/>
    <property type="match status" value="1"/>
</dbReference>
<dbReference type="InterPro" id="IPR004045">
    <property type="entry name" value="Glutathione_S-Trfase_N"/>
</dbReference>
<keyword evidence="3" id="KW-0808">Transferase</keyword>
<dbReference type="Proteomes" id="UP000053558">
    <property type="component" value="Unassembled WGS sequence"/>
</dbReference>
<dbReference type="PROSITE" id="PS50404">
    <property type="entry name" value="GST_NTER"/>
    <property type="match status" value="1"/>
</dbReference>
<dbReference type="Pfam" id="PF13409">
    <property type="entry name" value="GST_N_2"/>
    <property type="match status" value="1"/>
</dbReference>